<keyword evidence="3" id="KW-1185">Reference proteome</keyword>
<evidence type="ECO:0000313" key="2">
    <source>
        <dbReference type="EMBL" id="KAL1399177.1"/>
    </source>
</evidence>
<dbReference type="AlphaFoldDB" id="A0ABD1DHJ4"/>
<protein>
    <submittedName>
        <fullName evidence="2">Uncharacterized protein</fullName>
    </submittedName>
</protein>
<feature type="chain" id="PRO_5044891922" evidence="1">
    <location>
        <begin position="23"/>
        <end position="156"/>
    </location>
</feature>
<dbReference type="EMBL" id="JBEHCU010005632">
    <property type="protein sequence ID" value="KAL1399177.1"/>
    <property type="molecule type" value="Genomic_DNA"/>
</dbReference>
<keyword evidence="1" id="KW-0732">Signal</keyword>
<organism evidence="2 3">
    <name type="scientific">Culex pipiens pipiens</name>
    <name type="common">Northern house mosquito</name>
    <dbReference type="NCBI Taxonomy" id="38569"/>
    <lineage>
        <taxon>Eukaryota</taxon>
        <taxon>Metazoa</taxon>
        <taxon>Ecdysozoa</taxon>
        <taxon>Arthropoda</taxon>
        <taxon>Hexapoda</taxon>
        <taxon>Insecta</taxon>
        <taxon>Pterygota</taxon>
        <taxon>Neoptera</taxon>
        <taxon>Endopterygota</taxon>
        <taxon>Diptera</taxon>
        <taxon>Nematocera</taxon>
        <taxon>Culicoidea</taxon>
        <taxon>Culicidae</taxon>
        <taxon>Culicinae</taxon>
        <taxon>Culicini</taxon>
        <taxon>Culex</taxon>
        <taxon>Culex</taxon>
    </lineage>
</organism>
<proteinExistence type="predicted"/>
<evidence type="ECO:0000313" key="3">
    <source>
        <dbReference type="Proteomes" id="UP001562425"/>
    </source>
</evidence>
<name>A0ABD1DHJ4_CULPP</name>
<sequence length="156" mass="16504">MVSFKEVIFTLCVVLLARTCQCNPMATLGTLQQVGQCNPSVFKLGSLAVGAGPNAAIGGTFEVLTELDATYRVGLNFTRFHEAKKVLVSARSGVLCSAIGEFPWLLHDIKITPQVPIVPFRPGSTPSKGSGLTMIGSSFTRGGITRSACSCFEMSS</sequence>
<dbReference type="Proteomes" id="UP001562425">
    <property type="component" value="Unassembled WGS sequence"/>
</dbReference>
<reference evidence="2 3" key="1">
    <citation type="submission" date="2024-05" db="EMBL/GenBank/DDBJ databases">
        <title>Culex pipiens pipiens assembly and annotation.</title>
        <authorList>
            <person name="Alout H."/>
            <person name="Durand T."/>
        </authorList>
    </citation>
    <scope>NUCLEOTIDE SEQUENCE [LARGE SCALE GENOMIC DNA]</scope>
    <source>
        <strain evidence="2">HA-2024</strain>
        <tissue evidence="2">Whole body</tissue>
    </source>
</reference>
<feature type="signal peptide" evidence="1">
    <location>
        <begin position="1"/>
        <end position="22"/>
    </location>
</feature>
<comment type="caution">
    <text evidence="2">The sequence shown here is derived from an EMBL/GenBank/DDBJ whole genome shotgun (WGS) entry which is preliminary data.</text>
</comment>
<accession>A0ABD1DHJ4</accession>
<gene>
    <name evidence="2" type="ORF">pipiens_008406</name>
</gene>
<evidence type="ECO:0000256" key="1">
    <source>
        <dbReference type="SAM" id="SignalP"/>
    </source>
</evidence>